<proteinExistence type="inferred from homology"/>
<reference evidence="4" key="1">
    <citation type="submission" date="2020-08" db="EMBL/GenBank/DDBJ databases">
        <title>Multicomponent nature underlies the extraordinary mechanical properties of spider dragline silk.</title>
        <authorList>
            <person name="Kono N."/>
            <person name="Nakamura H."/>
            <person name="Mori M."/>
            <person name="Yoshida Y."/>
            <person name="Ohtoshi R."/>
            <person name="Malay A.D."/>
            <person name="Moran D.A.P."/>
            <person name="Tomita M."/>
            <person name="Numata K."/>
            <person name="Arakawa K."/>
        </authorList>
    </citation>
    <scope>NUCLEOTIDE SEQUENCE</scope>
</reference>
<organism evidence="4 5">
    <name type="scientific">Nephila pilipes</name>
    <name type="common">Giant wood spider</name>
    <name type="synonym">Nephila maculata</name>
    <dbReference type="NCBI Taxonomy" id="299642"/>
    <lineage>
        <taxon>Eukaryota</taxon>
        <taxon>Metazoa</taxon>
        <taxon>Ecdysozoa</taxon>
        <taxon>Arthropoda</taxon>
        <taxon>Chelicerata</taxon>
        <taxon>Arachnida</taxon>
        <taxon>Araneae</taxon>
        <taxon>Araneomorphae</taxon>
        <taxon>Entelegynae</taxon>
        <taxon>Araneoidea</taxon>
        <taxon>Nephilidae</taxon>
        <taxon>Nephila</taxon>
    </lineage>
</organism>
<dbReference type="InterPro" id="IPR019356">
    <property type="entry name" value="Menorin_dom"/>
</dbReference>
<keyword evidence="2" id="KW-0732">Signal</keyword>
<dbReference type="Pfam" id="PF10223">
    <property type="entry name" value="Menorin_N"/>
    <property type="match status" value="1"/>
</dbReference>
<evidence type="ECO:0000259" key="3">
    <source>
        <dbReference type="Pfam" id="PF10223"/>
    </source>
</evidence>
<dbReference type="GO" id="GO:0005615">
    <property type="term" value="C:extracellular space"/>
    <property type="evidence" value="ECO:0007669"/>
    <property type="project" value="TreeGrafter"/>
</dbReference>
<feature type="chain" id="PRO_5036463649" evidence="2">
    <location>
        <begin position="23"/>
        <end position="534"/>
    </location>
</feature>
<dbReference type="AlphaFoldDB" id="A0A8X6NRQ0"/>
<evidence type="ECO:0000313" key="4">
    <source>
        <dbReference type="EMBL" id="GFT28320.1"/>
    </source>
</evidence>
<comment type="similarity">
    <text evidence="1">Belongs to the menorin family.</text>
</comment>
<dbReference type="Proteomes" id="UP000887013">
    <property type="component" value="Unassembled WGS sequence"/>
</dbReference>
<gene>
    <name evidence="4" type="primary">FAM151A</name>
    <name evidence="4" type="ORF">NPIL_168281</name>
</gene>
<name>A0A8X6NRQ0_NEPPI</name>
<accession>A0A8X6NRQ0</accession>
<feature type="domain" description="Menorin-like" evidence="3">
    <location>
        <begin position="38"/>
        <end position="284"/>
    </location>
</feature>
<dbReference type="PANTHER" id="PTHR21184:SF6">
    <property type="entry name" value="CONSERVED PLASMA MEMBRANE PROTEIN"/>
    <property type="match status" value="1"/>
</dbReference>
<sequence>MEYAVLFHVLFCEFVFFGAVYGTDTKMMAAQGVTFSSDASEVTWSHAVNSRAELERELNGPTNFLEADVSLGLLTGNEFGTMIPIMAHPPDTFSDISLEMWIDTVINRNTGKGIKLDFKSVNAVEPSLTILQKHSEKMNSSLWLNADILYGPIHASNVPVKSDLFLLFCHQYFPTAVHSVGWTTNWYSSFPQETWHYEWMHVRKMADVIRCFGYENHYPSFTFPVRGIFASRSIRQLEWLLGVVPGSFLTIWTAKDDPLDIDDLKQIRSSFPIDKVYYDVPEDLHKELMDVKDSVSYIPERVSGFRADQWMTFTRGQGPHCTSYTYISNNTIVFGKSLPTVALFKKLISVDDERMLRVEGRMKFFSNYEERTSSLPRSHELKIVVVDVSLFSKYSTDGSLDLKESDSDVIWSAVNASELFTFRQNATGNCIMFRLDTSKQRSFQAWRLSCSEIKVGLPFDEIVKNGVQVVPHKKRLVLPAAPFMIGFVSAGDNHAVIHDLIISDEKEQPSTGTTVKFNRVLGLMSILLLLFVLI</sequence>
<dbReference type="OrthoDB" id="413402at2759"/>
<keyword evidence="5" id="KW-1185">Reference proteome</keyword>
<dbReference type="PANTHER" id="PTHR21184">
    <property type="entry name" value="MENORIN (DENDRITIC BRANCHING PROTEIN)"/>
    <property type="match status" value="1"/>
</dbReference>
<feature type="signal peptide" evidence="2">
    <location>
        <begin position="1"/>
        <end position="22"/>
    </location>
</feature>
<evidence type="ECO:0000313" key="5">
    <source>
        <dbReference type="Proteomes" id="UP000887013"/>
    </source>
</evidence>
<protein>
    <submittedName>
        <fullName evidence="4">Protein FAM151A</fullName>
    </submittedName>
</protein>
<evidence type="ECO:0000256" key="1">
    <source>
        <dbReference type="ARBA" id="ARBA00044953"/>
    </source>
</evidence>
<evidence type="ECO:0000256" key="2">
    <source>
        <dbReference type="SAM" id="SignalP"/>
    </source>
</evidence>
<dbReference type="EMBL" id="BMAW01060837">
    <property type="protein sequence ID" value="GFT28320.1"/>
    <property type="molecule type" value="Genomic_DNA"/>
</dbReference>
<comment type="caution">
    <text evidence="4">The sequence shown here is derived from an EMBL/GenBank/DDBJ whole genome shotgun (WGS) entry which is preliminary data.</text>
</comment>